<dbReference type="RefSeq" id="XP_045096478.1">
    <property type="nucleotide sequence ID" value="XM_045241752.1"/>
</dbReference>
<dbReference type="CTD" id="8588768"/>
<proteinExistence type="predicted"/>
<reference evidence="2 3" key="1">
    <citation type="journal article" date="2003" name="PLoS Biol.">
        <title>The genome sequence of Caenorhabditis briggsae: a platform for comparative genomics.</title>
        <authorList>
            <person name="Stein L.D."/>
            <person name="Bao Z."/>
            <person name="Blasiar D."/>
            <person name="Blumenthal T."/>
            <person name="Brent M.R."/>
            <person name="Chen N."/>
            <person name="Chinwalla A."/>
            <person name="Clarke L."/>
            <person name="Clee C."/>
            <person name="Coghlan A."/>
            <person name="Coulson A."/>
            <person name="D'Eustachio P."/>
            <person name="Fitch D.H."/>
            <person name="Fulton L.A."/>
            <person name="Fulton R.E."/>
            <person name="Griffiths-Jones S."/>
            <person name="Harris T.W."/>
            <person name="Hillier L.W."/>
            <person name="Kamath R."/>
            <person name="Kuwabara P.E."/>
            <person name="Mardis E.R."/>
            <person name="Marra M.A."/>
            <person name="Miner T.L."/>
            <person name="Minx P."/>
            <person name="Mullikin J.C."/>
            <person name="Plumb R.W."/>
            <person name="Rogers J."/>
            <person name="Schein J.E."/>
            <person name="Sohrmann M."/>
            <person name="Spieth J."/>
            <person name="Stajich J.E."/>
            <person name="Wei C."/>
            <person name="Willey D."/>
            <person name="Wilson R.K."/>
            <person name="Durbin R."/>
            <person name="Waterston R.H."/>
        </authorList>
    </citation>
    <scope>NUCLEOTIDE SEQUENCE [LARGE SCALE GENOMIC DNA]</scope>
    <source>
        <strain evidence="2 3">AF16</strain>
    </source>
</reference>
<evidence type="ECO:0000313" key="4">
    <source>
        <dbReference type="WormBase" id="CBG18412"/>
    </source>
</evidence>
<feature type="transmembrane region" description="Helical" evidence="1">
    <location>
        <begin position="129"/>
        <end position="150"/>
    </location>
</feature>
<feature type="transmembrane region" description="Helical" evidence="1">
    <location>
        <begin position="43"/>
        <end position="65"/>
    </location>
</feature>
<dbReference type="PANTHER" id="PTHR46178:SF3">
    <property type="entry name" value="SEVEN TM RECEPTOR"/>
    <property type="match status" value="1"/>
</dbReference>
<dbReference type="InParanoid" id="A8XT95"/>
<dbReference type="WormBase" id="CBG18412">
    <property type="protein sequence ID" value="CBP34727"/>
    <property type="gene ID" value="WBGene00037842"/>
</dbReference>
<dbReference type="Proteomes" id="UP000008549">
    <property type="component" value="Unassembled WGS sequence"/>
</dbReference>
<accession>A8XT95</accession>
<dbReference type="PANTHER" id="PTHR46178">
    <property type="entry name" value="SEVEN TM RECEPTOR"/>
    <property type="match status" value="1"/>
</dbReference>
<reference evidence="2 3" key="2">
    <citation type="journal article" date="2011" name="PLoS Genet.">
        <title>Caenorhabditis briggsae recombinant inbred line genotypes reveal inter-strain incompatibility and the evolution of recombination.</title>
        <authorList>
            <person name="Ross J.A."/>
            <person name="Koboldt D.C."/>
            <person name="Staisch J.E."/>
            <person name="Chamberlin H.M."/>
            <person name="Gupta B.P."/>
            <person name="Miller R.D."/>
            <person name="Baird S.E."/>
            <person name="Haag E.S."/>
        </authorList>
    </citation>
    <scope>NUCLEOTIDE SEQUENCE [LARGE SCALE GENOMIC DNA]</scope>
    <source>
        <strain evidence="2 3">AF16</strain>
    </source>
</reference>
<dbReference type="Pfam" id="PF10326">
    <property type="entry name" value="7TM_GPCR_Str"/>
    <property type="match status" value="1"/>
</dbReference>
<dbReference type="HOGENOM" id="CLU_726118_0_0_1"/>
<keyword evidence="1" id="KW-1133">Transmembrane helix</keyword>
<protein>
    <submittedName>
        <fullName evidence="2">Protein CBG18412</fullName>
    </submittedName>
</protein>
<dbReference type="GeneID" id="8588768"/>
<dbReference type="AlphaFoldDB" id="A8XT95"/>
<dbReference type="KEGG" id="cbr:CBG_18412"/>
<evidence type="ECO:0000313" key="3">
    <source>
        <dbReference type="Proteomes" id="UP000008549"/>
    </source>
</evidence>
<gene>
    <name evidence="2 4" type="ORF">CBG18412</name>
    <name evidence="2" type="ORF">CBG_18412</name>
</gene>
<organism evidence="2 3">
    <name type="scientific">Caenorhabditis briggsae</name>
    <dbReference type="NCBI Taxonomy" id="6238"/>
    <lineage>
        <taxon>Eukaryota</taxon>
        <taxon>Metazoa</taxon>
        <taxon>Ecdysozoa</taxon>
        <taxon>Nematoda</taxon>
        <taxon>Chromadorea</taxon>
        <taxon>Rhabditida</taxon>
        <taxon>Rhabditina</taxon>
        <taxon>Rhabditomorpha</taxon>
        <taxon>Rhabditoidea</taxon>
        <taxon>Rhabditidae</taxon>
        <taxon>Peloderinae</taxon>
        <taxon>Caenorhabditis</taxon>
    </lineage>
</organism>
<dbReference type="InterPro" id="IPR019428">
    <property type="entry name" value="7TM_GPCR_serpentine_rcpt_Str"/>
</dbReference>
<dbReference type="EMBL" id="HE601503">
    <property type="protein sequence ID" value="CAP35872.2"/>
    <property type="molecule type" value="Genomic_DNA"/>
</dbReference>
<evidence type="ECO:0000313" key="2">
    <source>
        <dbReference type="EMBL" id="CAP35872.2"/>
    </source>
</evidence>
<keyword evidence="3" id="KW-1185">Reference proteome</keyword>
<sequence length="381" mass="44307">MQNFEYSLIISKIAFFTAIFTNNFLIYLTLFHTKKIDNTYKKMIAFLNFIGQIFSGSELIAQPFMHNFNSSIVFFSFRTTVSQKFMQFTLAFYAGFVGLIISLMAIQFFYRFLALFHSKISKKFEGKGIVIWIIYPWIPWFIYFISLYLFCQTDDFADSYVRAEMFSSHGLEISNVPRFISVSYVSFQISRYILPKNDRIKEFSKISKTHISEFGWIASLEKSVFPGTSRIYPGLSLFDNCTFCNQNAFSIKKETFRVLDNIFSTSESNISCINSSNFNSNIHFHPSSWSHLFWSPFITDFRFSDSPKIRMVIKFPDGYKIRMVIKLNQIFSVYPAIDSIVFMMVVSEYSRIIKSRIIGIFSTSSPIPTHSSTINVRVSPV</sequence>
<evidence type="ECO:0000256" key="1">
    <source>
        <dbReference type="SAM" id="Phobius"/>
    </source>
</evidence>
<name>A8XT95_CAEBR</name>
<keyword evidence="1" id="KW-0472">Membrane</keyword>
<feature type="transmembrane region" description="Helical" evidence="1">
    <location>
        <begin position="6"/>
        <end position="31"/>
    </location>
</feature>
<feature type="transmembrane region" description="Helical" evidence="1">
    <location>
        <begin position="85"/>
        <end position="109"/>
    </location>
</feature>
<keyword evidence="1" id="KW-0812">Transmembrane</keyword>
<dbReference type="STRING" id="6238.A8XT95"/>